<reference evidence="1" key="1">
    <citation type="submission" date="2018-11" db="EMBL/GenBank/DDBJ databases">
        <authorList>
            <consortium name="Pathogen Informatics"/>
        </authorList>
    </citation>
    <scope>NUCLEOTIDE SEQUENCE</scope>
</reference>
<dbReference type="OrthoDB" id="6274432at2759"/>
<comment type="caution">
    <text evidence="1">The sequence shown here is derived from an EMBL/GenBank/DDBJ whole genome shotgun (WGS) entry which is preliminary data.</text>
</comment>
<protein>
    <submittedName>
        <fullName evidence="1">Uncharacterized protein</fullName>
    </submittedName>
</protein>
<name>A0A448XD54_9PLAT</name>
<dbReference type="AlphaFoldDB" id="A0A448XD54"/>
<gene>
    <name evidence="1" type="ORF">PXEA_LOCUS27362</name>
</gene>
<proteinExistence type="predicted"/>
<evidence type="ECO:0000313" key="2">
    <source>
        <dbReference type="Proteomes" id="UP000784294"/>
    </source>
</evidence>
<keyword evidence="2" id="KW-1185">Reference proteome</keyword>
<evidence type="ECO:0000313" key="1">
    <source>
        <dbReference type="EMBL" id="VEL33922.1"/>
    </source>
</evidence>
<organism evidence="1 2">
    <name type="scientific">Protopolystoma xenopodis</name>
    <dbReference type="NCBI Taxonomy" id="117903"/>
    <lineage>
        <taxon>Eukaryota</taxon>
        <taxon>Metazoa</taxon>
        <taxon>Spiralia</taxon>
        <taxon>Lophotrochozoa</taxon>
        <taxon>Platyhelminthes</taxon>
        <taxon>Monogenea</taxon>
        <taxon>Polyopisthocotylea</taxon>
        <taxon>Polystomatidea</taxon>
        <taxon>Polystomatidae</taxon>
        <taxon>Protopolystoma</taxon>
    </lineage>
</organism>
<accession>A0A448XD54</accession>
<dbReference type="EMBL" id="CAAALY010246666">
    <property type="protein sequence ID" value="VEL33922.1"/>
    <property type="molecule type" value="Genomic_DNA"/>
</dbReference>
<sequence>MCSCGRLGVGETCRPIHQRLAEHKNACKGSCVEWSEVEEYMMETGHEVEWSRTQRFVDYGMSATKRKIREVIEINRLGNGGRQLSKNFLCLIERLKDGVESPSKRRRLNLSAE</sequence>
<dbReference type="Proteomes" id="UP000784294">
    <property type="component" value="Unassembled WGS sequence"/>
</dbReference>